<protein>
    <submittedName>
        <fullName evidence="1">Uncharacterized protein</fullName>
    </submittedName>
</protein>
<dbReference type="EMBL" id="JANRMS010000148">
    <property type="protein sequence ID" value="KAJ3545509.1"/>
    <property type="molecule type" value="Genomic_DNA"/>
</dbReference>
<evidence type="ECO:0000313" key="1">
    <source>
        <dbReference type="EMBL" id="KAJ3545509.1"/>
    </source>
</evidence>
<name>A0ACC1SSP6_9HYPO</name>
<evidence type="ECO:0000313" key="2">
    <source>
        <dbReference type="Proteomes" id="UP001148629"/>
    </source>
</evidence>
<keyword evidence="2" id="KW-1185">Reference proteome</keyword>
<sequence>MASKSEASRSRPRESGKLLYDYKLQNAPGKSIVAVELDYPPNGFTPPHRHGGATVVAFVTEGELLSGMNGNPPKVYKAGESFMELPGCHHTVGENQSQDQRAKAIAVFIVDTEVVKQGYYDGLFNETWWH</sequence>
<comment type="caution">
    <text evidence="1">The sequence shown here is derived from an EMBL/GenBank/DDBJ whole genome shotgun (WGS) entry which is preliminary data.</text>
</comment>
<gene>
    <name evidence="1" type="ORF">NM208_g2468</name>
</gene>
<accession>A0ACC1SSP6</accession>
<proteinExistence type="predicted"/>
<organism evidence="1 2">
    <name type="scientific">Fusarium decemcellulare</name>
    <dbReference type="NCBI Taxonomy" id="57161"/>
    <lineage>
        <taxon>Eukaryota</taxon>
        <taxon>Fungi</taxon>
        <taxon>Dikarya</taxon>
        <taxon>Ascomycota</taxon>
        <taxon>Pezizomycotina</taxon>
        <taxon>Sordariomycetes</taxon>
        <taxon>Hypocreomycetidae</taxon>
        <taxon>Hypocreales</taxon>
        <taxon>Nectriaceae</taxon>
        <taxon>Fusarium</taxon>
        <taxon>Fusarium decemcellulare species complex</taxon>
    </lineage>
</organism>
<dbReference type="Proteomes" id="UP001148629">
    <property type="component" value="Unassembled WGS sequence"/>
</dbReference>
<reference evidence="1" key="1">
    <citation type="submission" date="2022-08" db="EMBL/GenBank/DDBJ databases">
        <title>Genome Sequence of Fusarium decemcellulare.</title>
        <authorList>
            <person name="Buettner E."/>
        </authorList>
    </citation>
    <scope>NUCLEOTIDE SEQUENCE</scope>
    <source>
        <strain evidence="1">Babe19</strain>
    </source>
</reference>